<organism evidence="1 2">
    <name type="scientific">Cohnella silvisoli</name>
    <dbReference type="NCBI Taxonomy" id="2873699"/>
    <lineage>
        <taxon>Bacteria</taxon>
        <taxon>Bacillati</taxon>
        <taxon>Bacillota</taxon>
        <taxon>Bacilli</taxon>
        <taxon>Bacillales</taxon>
        <taxon>Paenibacillaceae</taxon>
        <taxon>Cohnella</taxon>
    </lineage>
</organism>
<reference evidence="1 2" key="1">
    <citation type="journal article" date="2023" name="Genome Announc.">
        <title>Pan-Genome Analyses of the Genus Cohnella and Proposal of the Novel Species Cohnella silvisoli sp. nov., Isolated from Forest Soil.</title>
        <authorList>
            <person name="Wang C."/>
            <person name="Mao L."/>
            <person name="Bao G."/>
            <person name="Zhu H."/>
        </authorList>
    </citation>
    <scope>NUCLEOTIDE SEQUENCE [LARGE SCALE GENOMIC DNA]</scope>
    <source>
        <strain evidence="1 2">NL03-T5-1</strain>
    </source>
</reference>
<keyword evidence="1" id="KW-0560">Oxidoreductase</keyword>
<dbReference type="Proteomes" id="UP001493487">
    <property type="component" value="Unassembled WGS sequence"/>
</dbReference>
<dbReference type="SUPFAM" id="SSF51197">
    <property type="entry name" value="Clavaminate synthase-like"/>
    <property type="match status" value="1"/>
</dbReference>
<name>A0ABV1L541_9BACL</name>
<comment type="caution">
    <text evidence="1">The sequence shown here is derived from an EMBL/GenBank/DDBJ whole genome shotgun (WGS) entry which is preliminary data.</text>
</comment>
<dbReference type="Gene3D" id="2.60.120.620">
    <property type="entry name" value="q2cbj1_9rhob like domain"/>
    <property type="match status" value="1"/>
</dbReference>
<dbReference type="InterPro" id="IPR008775">
    <property type="entry name" value="Phytyl_CoA_dOase-like"/>
</dbReference>
<proteinExistence type="predicted"/>
<sequence length="289" mass="33046">MSEANEPGSYLEFFKNNGYVMVKNAVPRDMCERTVERIFEFMGKSPDDREGWYTPAVGADAFFEDQERGMLPFFHDQTLWDNRTYPKVYEAFAELLGEKKLWVSLDRVNMKPPKRDDHEHLSESFIHWDRDTSNLKFPLRIPSGGLQGVLYLADTASNQGGFQCAPGLFRNLQQYIESQPADRDPRVPNLEGYEIIPITGEAGDLLIWDALLPHGNGENLSNDIRFAQYILMHPSQPDNKENAEARIRAFQRYESTFLPGDPRGWERGSGKGPAVLSQLGRRLLGIESW</sequence>
<dbReference type="PANTHER" id="PTHR31630">
    <property type="entry name" value="PHYTANOYL-COA DIOXYGENASE-RELATED-RELATED"/>
    <property type="match status" value="1"/>
</dbReference>
<keyword evidence="2" id="KW-1185">Reference proteome</keyword>
<dbReference type="PANTHER" id="PTHR31630:SF6">
    <property type="entry name" value="PHYTANOYL-COA DIOXYGENASE-RELATED"/>
    <property type="match status" value="1"/>
</dbReference>
<accession>A0ABV1L541</accession>
<evidence type="ECO:0000313" key="1">
    <source>
        <dbReference type="EMBL" id="MEQ4486832.1"/>
    </source>
</evidence>
<evidence type="ECO:0000313" key="2">
    <source>
        <dbReference type="Proteomes" id="UP001493487"/>
    </source>
</evidence>
<protein>
    <submittedName>
        <fullName evidence="1">Phytanoyl-CoA dioxygenase family protein</fullName>
    </submittedName>
</protein>
<dbReference type="EMBL" id="JASKHM010000025">
    <property type="protein sequence ID" value="MEQ4486832.1"/>
    <property type="molecule type" value="Genomic_DNA"/>
</dbReference>
<dbReference type="Pfam" id="PF05721">
    <property type="entry name" value="PhyH"/>
    <property type="match status" value="1"/>
</dbReference>
<dbReference type="RefSeq" id="WP_232189909.1">
    <property type="nucleotide sequence ID" value="NZ_JAIOAP010000024.1"/>
</dbReference>
<gene>
    <name evidence="1" type="ORF">QJS35_31100</name>
</gene>
<keyword evidence="1" id="KW-0223">Dioxygenase</keyword>
<dbReference type="GO" id="GO:0051213">
    <property type="term" value="F:dioxygenase activity"/>
    <property type="evidence" value="ECO:0007669"/>
    <property type="project" value="UniProtKB-KW"/>
</dbReference>